<protein>
    <submittedName>
        <fullName evidence="1">SapC family protein</fullName>
    </submittedName>
</protein>
<evidence type="ECO:0000313" key="2">
    <source>
        <dbReference type="Proteomes" id="UP001254608"/>
    </source>
</evidence>
<dbReference type="Proteomes" id="UP001254608">
    <property type="component" value="Unassembled WGS sequence"/>
</dbReference>
<organism evidence="1 2">
    <name type="scientific">Banduia mediterranea</name>
    <dbReference type="NCBI Taxonomy" id="3075609"/>
    <lineage>
        <taxon>Bacteria</taxon>
        <taxon>Pseudomonadati</taxon>
        <taxon>Pseudomonadota</taxon>
        <taxon>Gammaproteobacteria</taxon>
        <taxon>Nevskiales</taxon>
        <taxon>Algiphilaceae</taxon>
        <taxon>Banduia</taxon>
    </lineage>
</organism>
<gene>
    <name evidence="1" type="ORF">RM530_04295</name>
</gene>
<dbReference type="RefSeq" id="WP_311363977.1">
    <property type="nucleotide sequence ID" value="NZ_JAVRIC010000004.1"/>
</dbReference>
<evidence type="ECO:0000313" key="1">
    <source>
        <dbReference type="EMBL" id="MDT0496586.1"/>
    </source>
</evidence>
<reference evidence="1 2" key="1">
    <citation type="submission" date="2023-09" db="EMBL/GenBank/DDBJ databases">
        <authorList>
            <person name="Rey-Velasco X."/>
        </authorList>
    </citation>
    <scope>NUCLEOTIDE SEQUENCE [LARGE SCALE GENOMIC DNA]</scope>
    <source>
        <strain evidence="1 2">W345</strain>
    </source>
</reference>
<keyword evidence="2" id="KW-1185">Reference proteome</keyword>
<name>A0ABU2WFF2_9GAMM</name>
<dbReference type="EMBL" id="JAVRIC010000004">
    <property type="protein sequence ID" value="MDT0496586.1"/>
    <property type="molecule type" value="Genomic_DNA"/>
</dbReference>
<dbReference type="InterPro" id="IPR010836">
    <property type="entry name" value="SapC"/>
</dbReference>
<accession>A0ABU2WFF2</accession>
<proteinExistence type="predicted"/>
<dbReference type="Pfam" id="PF07277">
    <property type="entry name" value="SapC"/>
    <property type="match status" value="1"/>
</dbReference>
<comment type="caution">
    <text evidence="1">The sequence shown here is derived from an EMBL/GenBank/DDBJ whole genome shotgun (WGS) entry which is preliminary data.</text>
</comment>
<sequence length="245" mass="26652">MPAPPGYGDLVALDRQAHAGLGLVTASDHRWTAALTAVAIGLVEFSRAALDYPLAFVRRGERYDAVAVLGLRAGQNLFVEESGHWRPGAYVPAGIRLHPLCLAEIATGDSDAAPRTLVAVQADRLSATAPPLFDTTGQPTAHWASWEKLLDAAEQSRRATQAWSEALRALDLLVPFDALARPRSGEPMRVSGLHRIDENRLNKLSPETLHDWQTRHWLRAAHAHLISLENFARLMDAASTGTARA</sequence>